<dbReference type="InterPro" id="IPR007110">
    <property type="entry name" value="Ig-like_dom"/>
</dbReference>
<dbReference type="SMART" id="SM00409">
    <property type="entry name" value="IG"/>
    <property type="match status" value="2"/>
</dbReference>
<evidence type="ECO:0000256" key="5">
    <source>
        <dbReference type="ARBA" id="ARBA00022889"/>
    </source>
</evidence>
<dbReference type="GO" id="GO:0030246">
    <property type="term" value="F:carbohydrate binding"/>
    <property type="evidence" value="ECO:0007669"/>
    <property type="project" value="UniProtKB-KW"/>
</dbReference>
<keyword evidence="8" id="KW-1015">Disulfide bond</keyword>
<protein>
    <recommendedName>
        <fullName evidence="15">Ig-like domain-containing protein</fullName>
    </recommendedName>
</protein>
<feature type="chain" id="PRO_5023899657" description="Ig-like domain-containing protein" evidence="14">
    <location>
        <begin position="20"/>
        <end position="424"/>
    </location>
</feature>
<evidence type="ECO:0000256" key="12">
    <source>
        <dbReference type="SAM" id="MobiDB-lite"/>
    </source>
</evidence>
<evidence type="ECO:0000256" key="8">
    <source>
        <dbReference type="ARBA" id="ARBA00023157"/>
    </source>
</evidence>
<gene>
    <name evidence="16" type="ORF">FD755_006550</name>
</gene>
<dbReference type="AlphaFoldDB" id="A0A5J5N229"/>
<keyword evidence="17" id="KW-1185">Reference proteome</keyword>
<dbReference type="EMBL" id="VCEB01000002">
    <property type="protein sequence ID" value="KAB0384633.1"/>
    <property type="molecule type" value="Genomic_DNA"/>
</dbReference>
<accession>A0A5J5N229</accession>
<evidence type="ECO:0000256" key="6">
    <source>
        <dbReference type="ARBA" id="ARBA00022989"/>
    </source>
</evidence>
<comment type="similarity">
    <text evidence="11">Belongs to the immunoglobulin superfamily. SIGLEC (sialic acid binding Ig-like lectin) family.</text>
</comment>
<evidence type="ECO:0000256" key="7">
    <source>
        <dbReference type="ARBA" id="ARBA00023136"/>
    </source>
</evidence>
<evidence type="ECO:0000256" key="4">
    <source>
        <dbReference type="ARBA" id="ARBA00022734"/>
    </source>
</evidence>
<keyword evidence="10" id="KW-0393">Immunoglobulin domain</keyword>
<evidence type="ECO:0000256" key="14">
    <source>
        <dbReference type="SAM" id="SignalP"/>
    </source>
</evidence>
<feature type="signal peptide" evidence="14">
    <location>
        <begin position="1"/>
        <end position="19"/>
    </location>
</feature>
<dbReference type="InterPro" id="IPR013106">
    <property type="entry name" value="Ig_V-set"/>
</dbReference>
<evidence type="ECO:0000256" key="3">
    <source>
        <dbReference type="ARBA" id="ARBA00022729"/>
    </source>
</evidence>
<comment type="subcellular location">
    <subcellularLocation>
        <location evidence="1">Membrane</location>
        <topology evidence="1">Single-pass type I membrane protein</topology>
    </subcellularLocation>
</comment>
<dbReference type="Gene3D" id="2.60.40.10">
    <property type="entry name" value="Immunoglobulins"/>
    <property type="match status" value="3"/>
</dbReference>
<dbReference type="InterPro" id="IPR051036">
    <property type="entry name" value="SIGLEC"/>
</dbReference>
<keyword evidence="6 13" id="KW-1133">Transmembrane helix</keyword>
<sequence length="424" mass="46009">MLLLPLLVALLWQREAARGQMGPGENYKLQLPELVTVEEGLCVHVPCSFSYPWNVWGIFTSTLGYWFREGAVTSKDAPVATNNPDREVQEETQGRFHLLGDTRAYNCSLEIRDARRRDNGSYFFRMEQGSVENNYRSNQLSLHVTALNHTPDILISGTLVSGHPGNLTCSVPWACKQGTPPIFSWKGTTVSSHVLTTALSSVLTLTPRPQDHGTMLTCQVTLPGAEVTTTRVVRLNVSYPPQNLTVTVFQGNSTATPPARISWARGSLTLSASPPSHPEVLELPRVLMGDEGEFTCRAQNALGSQHVSLRVSLQSEWRSVLPADAVLVAVWEAAVKTLLLLLLCLLGLLVRCCKRTSARPAGGVNPPVNAGEAGDVGSIPGPGRSPGEGNSNPLQYFCLESAMDRGAWRATVHGVANSWTGLNH</sequence>
<dbReference type="GO" id="GO:0005886">
    <property type="term" value="C:plasma membrane"/>
    <property type="evidence" value="ECO:0007669"/>
    <property type="project" value="TreeGrafter"/>
</dbReference>
<keyword evidence="9" id="KW-0325">Glycoprotein</keyword>
<dbReference type="FunFam" id="2.60.40.10:FF:000829">
    <property type="entry name" value="Sialic acid-binding Ig-like lectin 8"/>
    <property type="match status" value="1"/>
</dbReference>
<evidence type="ECO:0000313" key="16">
    <source>
        <dbReference type="EMBL" id="KAB0384633.1"/>
    </source>
</evidence>
<organism evidence="16 17">
    <name type="scientific">Muntiacus reevesi</name>
    <name type="common">Reeves' muntjac</name>
    <name type="synonym">Cervus reevesi</name>
    <dbReference type="NCBI Taxonomy" id="9886"/>
    <lineage>
        <taxon>Eukaryota</taxon>
        <taxon>Metazoa</taxon>
        <taxon>Chordata</taxon>
        <taxon>Craniata</taxon>
        <taxon>Vertebrata</taxon>
        <taxon>Euteleostomi</taxon>
        <taxon>Mammalia</taxon>
        <taxon>Eutheria</taxon>
        <taxon>Laurasiatheria</taxon>
        <taxon>Artiodactyla</taxon>
        <taxon>Ruminantia</taxon>
        <taxon>Pecora</taxon>
        <taxon>Cervidae</taxon>
        <taxon>Muntiacinae</taxon>
        <taxon>Muntiacus</taxon>
    </lineage>
</organism>
<feature type="transmembrane region" description="Helical" evidence="13">
    <location>
        <begin position="325"/>
        <end position="350"/>
    </location>
</feature>
<dbReference type="GO" id="GO:0007155">
    <property type="term" value="P:cell adhesion"/>
    <property type="evidence" value="ECO:0007669"/>
    <property type="project" value="UniProtKB-KW"/>
</dbReference>
<name>A0A5J5N229_MUNRE</name>
<evidence type="ECO:0000256" key="10">
    <source>
        <dbReference type="ARBA" id="ARBA00023319"/>
    </source>
</evidence>
<comment type="caution">
    <text evidence="16">The sequence shown here is derived from an EMBL/GenBank/DDBJ whole genome shotgun (WGS) entry which is preliminary data.</text>
</comment>
<dbReference type="SUPFAM" id="SSF48726">
    <property type="entry name" value="Immunoglobulin"/>
    <property type="match status" value="3"/>
</dbReference>
<dbReference type="InterPro" id="IPR013783">
    <property type="entry name" value="Ig-like_fold"/>
</dbReference>
<evidence type="ECO:0000313" key="17">
    <source>
        <dbReference type="Proteomes" id="UP000326062"/>
    </source>
</evidence>
<keyword evidence="3 14" id="KW-0732">Signal</keyword>
<proteinExistence type="inferred from homology"/>
<evidence type="ECO:0000256" key="9">
    <source>
        <dbReference type="ARBA" id="ARBA00023180"/>
    </source>
</evidence>
<dbReference type="InterPro" id="IPR036179">
    <property type="entry name" value="Ig-like_dom_sf"/>
</dbReference>
<keyword evidence="5" id="KW-0130">Cell adhesion</keyword>
<dbReference type="PANTHER" id="PTHR12035">
    <property type="entry name" value="SIALIC ACID BINDING IMMUNOGLOBULIN-LIKE LECTIN"/>
    <property type="match status" value="1"/>
</dbReference>
<dbReference type="FunFam" id="2.60.40.10:FF:000912">
    <property type="entry name" value="Myeloid cell surface antigen CD33"/>
    <property type="match status" value="1"/>
</dbReference>
<keyword evidence="7 13" id="KW-0472">Membrane</keyword>
<dbReference type="PROSITE" id="PS50835">
    <property type="entry name" value="IG_LIKE"/>
    <property type="match status" value="1"/>
</dbReference>
<dbReference type="GO" id="GO:0033691">
    <property type="term" value="F:sialic acid binding"/>
    <property type="evidence" value="ECO:0007669"/>
    <property type="project" value="TreeGrafter"/>
</dbReference>
<evidence type="ECO:0000256" key="13">
    <source>
        <dbReference type="SAM" id="Phobius"/>
    </source>
</evidence>
<dbReference type="InterPro" id="IPR003599">
    <property type="entry name" value="Ig_sub"/>
</dbReference>
<keyword evidence="4" id="KW-0430">Lectin</keyword>
<evidence type="ECO:0000256" key="2">
    <source>
        <dbReference type="ARBA" id="ARBA00022692"/>
    </source>
</evidence>
<keyword evidence="2 13" id="KW-0812">Transmembrane</keyword>
<reference evidence="16 17" key="1">
    <citation type="submission" date="2019-06" db="EMBL/GenBank/DDBJ databases">
        <title>Discovery of a novel chromosome fission-fusion reversal in muntjac.</title>
        <authorList>
            <person name="Mudd A.B."/>
            <person name="Bredeson J.V."/>
            <person name="Baum R."/>
            <person name="Hockemeyer D."/>
            <person name="Rokhsar D.S."/>
        </authorList>
    </citation>
    <scope>NUCLEOTIDE SEQUENCE [LARGE SCALE GENOMIC DNA]</scope>
    <source>
        <strain evidence="16">UCam_UCB_Mr</strain>
        <tissue evidence="16">Fibroblast cell line</tissue>
    </source>
</reference>
<evidence type="ECO:0000259" key="15">
    <source>
        <dbReference type="PROSITE" id="PS50835"/>
    </source>
</evidence>
<dbReference type="PANTHER" id="PTHR12035:SF136">
    <property type="entry name" value="MYELOID CELL SURFACE ANTIGEN CD33"/>
    <property type="match status" value="1"/>
</dbReference>
<feature type="region of interest" description="Disordered" evidence="12">
    <location>
        <begin position="361"/>
        <end position="385"/>
    </location>
</feature>
<evidence type="ECO:0000256" key="11">
    <source>
        <dbReference type="ARBA" id="ARBA00038361"/>
    </source>
</evidence>
<dbReference type="Pfam" id="PF07686">
    <property type="entry name" value="V-set"/>
    <property type="match status" value="1"/>
</dbReference>
<feature type="domain" description="Ig-like" evidence="15">
    <location>
        <begin position="180"/>
        <end position="312"/>
    </location>
</feature>
<evidence type="ECO:0000256" key="1">
    <source>
        <dbReference type="ARBA" id="ARBA00004479"/>
    </source>
</evidence>
<dbReference type="Proteomes" id="UP000326062">
    <property type="component" value="Chromosome 2"/>
</dbReference>